<proteinExistence type="predicted"/>
<comment type="caution">
    <text evidence="2">The sequence shown here is derived from an EMBL/GenBank/DDBJ whole genome shotgun (WGS) entry which is preliminary data.</text>
</comment>
<sequence length="278" mass="30743">MKEEETKRTLSDLIQEAVVLLKSRYIPLLKLGFLIAGPIFVLQLLFGLVLDTPFLFGEESGRTWIEVFLSQQEEEAAFLASVPLLLLDLLLIVTYPLIFGAGLYFLVWESDAKEAFRAAGKRYFALIGAWIGFSLVMIGISIGGVLMVVVTAFTNVLILSFIGLIIMAGLLIYMTARLSLFLGFSMIDKKAPGISRSWEYTKGRGWWMAAYLAVFIISTSLIDQAVGATLEVTIGVSITALVIQSIVYVATSLIVLTAYVPLFKEMKRRNYSRLGVDA</sequence>
<keyword evidence="1" id="KW-0472">Membrane</keyword>
<gene>
    <name evidence="2" type="ORF">C6I21_07095</name>
</gene>
<evidence type="ECO:0000313" key="2">
    <source>
        <dbReference type="EMBL" id="PRO66060.1"/>
    </source>
</evidence>
<dbReference type="OrthoDB" id="2375893at2"/>
<dbReference type="Proteomes" id="UP000243650">
    <property type="component" value="Unassembled WGS sequence"/>
</dbReference>
<keyword evidence="1" id="KW-0812">Transmembrane</keyword>
<evidence type="ECO:0008006" key="4">
    <source>
        <dbReference type="Google" id="ProtNLM"/>
    </source>
</evidence>
<feature type="transmembrane region" description="Helical" evidence="1">
    <location>
        <begin position="234"/>
        <end position="263"/>
    </location>
</feature>
<feature type="transmembrane region" description="Helical" evidence="1">
    <location>
        <begin position="123"/>
        <end position="150"/>
    </location>
</feature>
<feature type="transmembrane region" description="Helical" evidence="1">
    <location>
        <begin position="156"/>
        <end position="184"/>
    </location>
</feature>
<feature type="transmembrane region" description="Helical" evidence="1">
    <location>
        <begin position="205"/>
        <end position="222"/>
    </location>
</feature>
<keyword evidence="3" id="KW-1185">Reference proteome</keyword>
<dbReference type="RefSeq" id="WP_105958744.1">
    <property type="nucleotide sequence ID" value="NZ_PVNS01000005.1"/>
</dbReference>
<accession>A0A2P6MIG0</accession>
<feature type="transmembrane region" description="Helical" evidence="1">
    <location>
        <begin position="76"/>
        <end position="107"/>
    </location>
</feature>
<name>A0A2P6MIG0_ALKUR</name>
<feature type="transmembrane region" description="Helical" evidence="1">
    <location>
        <begin position="31"/>
        <end position="56"/>
    </location>
</feature>
<dbReference type="AlphaFoldDB" id="A0A2P6MIG0"/>
<protein>
    <recommendedName>
        <fullName evidence="4">Glycerophosphoryl diester phosphodiesterase membrane domain-containing protein</fullName>
    </recommendedName>
</protein>
<dbReference type="EMBL" id="PVNS01000005">
    <property type="protein sequence ID" value="PRO66060.1"/>
    <property type="molecule type" value="Genomic_DNA"/>
</dbReference>
<evidence type="ECO:0000313" key="3">
    <source>
        <dbReference type="Proteomes" id="UP000243650"/>
    </source>
</evidence>
<organism evidence="2 3">
    <name type="scientific">Alkalicoccus urumqiensis</name>
    <name type="common">Bacillus urumqiensis</name>
    <dbReference type="NCBI Taxonomy" id="1548213"/>
    <lineage>
        <taxon>Bacteria</taxon>
        <taxon>Bacillati</taxon>
        <taxon>Bacillota</taxon>
        <taxon>Bacilli</taxon>
        <taxon>Bacillales</taxon>
        <taxon>Bacillaceae</taxon>
        <taxon>Alkalicoccus</taxon>
    </lineage>
</organism>
<keyword evidence="1" id="KW-1133">Transmembrane helix</keyword>
<evidence type="ECO:0000256" key="1">
    <source>
        <dbReference type="SAM" id="Phobius"/>
    </source>
</evidence>
<reference evidence="2 3" key="1">
    <citation type="submission" date="2018-03" db="EMBL/GenBank/DDBJ databases">
        <title>Bacillus urumqiensis sp. nov., a moderately haloalkaliphilic bacterium isolated from a salt lake.</title>
        <authorList>
            <person name="Zhao B."/>
            <person name="Liao Z."/>
        </authorList>
    </citation>
    <scope>NUCLEOTIDE SEQUENCE [LARGE SCALE GENOMIC DNA]</scope>
    <source>
        <strain evidence="2 3">BZ-SZ-XJ18</strain>
    </source>
</reference>